<dbReference type="SUPFAM" id="SSF56112">
    <property type="entry name" value="Protein kinase-like (PK-like)"/>
    <property type="match status" value="1"/>
</dbReference>
<dbReference type="STRING" id="51511.ENSCSAVP00000000242"/>
<reference evidence="29" key="3">
    <citation type="submission" date="2025-09" db="UniProtKB">
        <authorList>
            <consortium name="Ensembl"/>
        </authorList>
    </citation>
    <scope>IDENTIFICATION</scope>
</reference>
<evidence type="ECO:0000256" key="27">
    <source>
        <dbReference type="SAM" id="MobiDB-lite"/>
    </source>
</evidence>
<evidence type="ECO:0000313" key="29">
    <source>
        <dbReference type="Ensembl" id="ENSCSAVP00000000242.1"/>
    </source>
</evidence>
<evidence type="ECO:0000256" key="22">
    <source>
        <dbReference type="ARBA" id="ARBA00023136"/>
    </source>
</evidence>
<evidence type="ECO:0000256" key="12">
    <source>
        <dbReference type="ARBA" id="ARBA00022679"/>
    </source>
</evidence>
<dbReference type="GO" id="GO:0071560">
    <property type="term" value="P:cellular response to transforming growth factor beta stimulus"/>
    <property type="evidence" value="ECO:0007669"/>
    <property type="project" value="UniProtKB-ARBA"/>
</dbReference>
<dbReference type="GO" id="GO:0043123">
    <property type="term" value="P:positive regulation of canonical NF-kappaB signal transduction"/>
    <property type="evidence" value="ECO:0007669"/>
    <property type="project" value="UniProtKB-ARBA"/>
</dbReference>
<dbReference type="Pfam" id="PF07714">
    <property type="entry name" value="PK_Tyr_Ser-Thr"/>
    <property type="match status" value="1"/>
</dbReference>
<dbReference type="GO" id="GO:0005737">
    <property type="term" value="C:cytoplasm"/>
    <property type="evidence" value="ECO:0007669"/>
    <property type="project" value="UniProtKB-SubCell"/>
</dbReference>
<evidence type="ECO:0000256" key="9">
    <source>
        <dbReference type="ARBA" id="ARBA00022499"/>
    </source>
</evidence>
<dbReference type="PROSITE" id="PS00108">
    <property type="entry name" value="PROTEIN_KINASE_ST"/>
    <property type="match status" value="1"/>
</dbReference>
<dbReference type="SMART" id="SM00220">
    <property type="entry name" value="S_TKc"/>
    <property type="match status" value="1"/>
</dbReference>
<feature type="domain" description="Protein kinase" evidence="28">
    <location>
        <begin position="23"/>
        <end position="275"/>
    </location>
</feature>
<dbReference type="InterPro" id="IPR017441">
    <property type="entry name" value="Protein_kinase_ATP_BS"/>
</dbReference>
<evidence type="ECO:0000256" key="11">
    <source>
        <dbReference type="ARBA" id="ARBA00022553"/>
    </source>
</evidence>
<evidence type="ECO:0000256" key="23">
    <source>
        <dbReference type="ARBA" id="ARBA00023163"/>
    </source>
</evidence>
<dbReference type="Proteomes" id="UP000007875">
    <property type="component" value="Unassembled WGS sequence"/>
</dbReference>
<comment type="cofactor">
    <cofactor evidence="1">
        <name>Mg(2+)</name>
        <dbReference type="ChEBI" id="CHEBI:18420"/>
    </cofactor>
</comment>
<feature type="binding site" evidence="26">
    <location>
        <position position="50"/>
    </location>
    <ligand>
        <name>ATP</name>
        <dbReference type="ChEBI" id="CHEBI:30616"/>
    </ligand>
</feature>
<feature type="compositionally biased region" description="Basic and acidic residues" evidence="27">
    <location>
        <begin position="358"/>
        <end position="370"/>
    </location>
</feature>
<reference evidence="29" key="2">
    <citation type="submission" date="2025-08" db="UniProtKB">
        <authorList>
            <consortium name="Ensembl"/>
        </authorList>
    </citation>
    <scope>IDENTIFICATION</scope>
</reference>
<dbReference type="GO" id="GO:0019901">
    <property type="term" value="F:protein kinase binding"/>
    <property type="evidence" value="ECO:0007669"/>
    <property type="project" value="UniProtKB-ARBA"/>
</dbReference>
<comment type="similarity">
    <text evidence="4">Belongs to the protein kinase superfamily. STE Ser/Thr protein kinase family. MAP kinase kinase kinase subfamily.</text>
</comment>
<dbReference type="GO" id="GO:0004709">
    <property type="term" value="F:MAP kinase kinase kinase activity"/>
    <property type="evidence" value="ECO:0007669"/>
    <property type="project" value="UniProtKB-EC"/>
</dbReference>
<keyword evidence="19" id="KW-0832">Ubl conjugation</keyword>
<dbReference type="Ensembl" id="ENSCSAVT00000000244.1">
    <property type="protein sequence ID" value="ENSCSAVP00000000242.1"/>
    <property type="gene ID" value="ENSCSAVG00000000132.1"/>
</dbReference>
<evidence type="ECO:0000256" key="1">
    <source>
        <dbReference type="ARBA" id="ARBA00001946"/>
    </source>
</evidence>
<dbReference type="PIRSF" id="PIRSF038168">
    <property type="entry name" value="MAPKKK7"/>
    <property type="match status" value="1"/>
</dbReference>
<dbReference type="CDD" id="cd14058">
    <property type="entry name" value="STKc_TAK1"/>
    <property type="match status" value="1"/>
</dbReference>
<dbReference type="GO" id="GO:0000287">
    <property type="term" value="F:magnesium ion binding"/>
    <property type="evidence" value="ECO:0007669"/>
    <property type="project" value="InterPro"/>
</dbReference>
<keyword evidence="23" id="KW-0804">Transcription</keyword>
<keyword evidence="11" id="KW-0597">Phosphoprotein</keyword>
<evidence type="ECO:0000256" key="8">
    <source>
        <dbReference type="ARBA" id="ARBA00022490"/>
    </source>
</evidence>
<dbReference type="PROSITE" id="PS50011">
    <property type="entry name" value="PROTEIN_KINASE_DOM"/>
    <property type="match status" value="1"/>
</dbReference>
<evidence type="ECO:0000256" key="7">
    <source>
        <dbReference type="ARBA" id="ARBA00022475"/>
    </source>
</evidence>
<evidence type="ECO:0000256" key="3">
    <source>
        <dbReference type="ARBA" id="ARBA00004496"/>
    </source>
</evidence>
<keyword evidence="10" id="KW-0723">Serine/threonine-protein kinase</keyword>
<evidence type="ECO:0000313" key="30">
    <source>
        <dbReference type="Proteomes" id="UP000007875"/>
    </source>
</evidence>
<keyword evidence="21" id="KW-0346">Stress response</keyword>
<dbReference type="InterPro" id="IPR049637">
    <property type="entry name" value="MAP3K7"/>
</dbReference>
<evidence type="ECO:0000259" key="28">
    <source>
        <dbReference type="PROSITE" id="PS50011"/>
    </source>
</evidence>
<evidence type="ECO:0000256" key="4">
    <source>
        <dbReference type="ARBA" id="ARBA00006529"/>
    </source>
</evidence>
<evidence type="ECO:0000256" key="2">
    <source>
        <dbReference type="ARBA" id="ARBA00004413"/>
    </source>
</evidence>
<dbReference type="AlphaFoldDB" id="H2Y4J4"/>
<feature type="compositionally biased region" description="Polar residues" evidence="27">
    <location>
        <begin position="330"/>
        <end position="345"/>
    </location>
</feature>
<dbReference type="HOGENOM" id="CLU_000288_7_41_1"/>
<comment type="catalytic activity">
    <reaction evidence="24">
        <text>L-threonyl-[protein] + ATP = O-phospho-L-threonyl-[protein] + ADP + H(+)</text>
        <dbReference type="Rhea" id="RHEA:46608"/>
        <dbReference type="Rhea" id="RHEA-COMP:11060"/>
        <dbReference type="Rhea" id="RHEA-COMP:11605"/>
        <dbReference type="ChEBI" id="CHEBI:15378"/>
        <dbReference type="ChEBI" id="CHEBI:30013"/>
        <dbReference type="ChEBI" id="CHEBI:30616"/>
        <dbReference type="ChEBI" id="CHEBI:61977"/>
        <dbReference type="ChEBI" id="CHEBI:456216"/>
        <dbReference type="EC" id="2.7.11.25"/>
    </reaction>
</comment>
<evidence type="ECO:0000256" key="5">
    <source>
        <dbReference type="ARBA" id="ARBA00012406"/>
    </source>
</evidence>
<dbReference type="PROSITE" id="PS00107">
    <property type="entry name" value="PROTEIN_KINASE_ATP"/>
    <property type="match status" value="1"/>
</dbReference>
<keyword evidence="17 26" id="KW-0067">ATP-binding</keyword>
<evidence type="ECO:0000256" key="6">
    <source>
        <dbReference type="ARBA" id="ARBA00017660"/>
    </source>
</evidence>
<feature type="region of interest" description="Disordered" evidence="27">
    <location>
        <begin position="320"/>
        <end position="426"/>
    </location>
</feature>
<dbReference type="GO" id="GO:0005524">
    <property type="term" value="F:ATP binding"/>
    <property type="evidence" value="ECO:0007669"/>
    <property type="project" value="UniProtKB-UniRule"/>
</dbReference>
<dbReference type="GeneTree" id="ENSGT00940000169464"/>
<sequence length="607" mass="67436">VVMASPAMERNPCFIEEIDNTEMELRDVVGKGSFGVVYMAIWRTIRVAVKMIESESERIAFMTEFRQLSRVCHPNIIRLYGACRNPVSLVMEFAECGSLYNLLHGPGNQPHYSSGHAMSWCLQCANGVQYLHNMKPKSLIHRDLKPPNLLLTNKGTVLKICDFGTACDQHTHMTNNKGSAAWMAPEVFEGCQYSEKCDVFSWGIILWEVLTRRKPFDELGGPAFRIMWAVHTGARPSLIQGCPAPIEKLMTRCWSAKPNERPSMDEIVGEMTELMRCFPGGDTPLIFPTQDDGSIHSSETSSCYSSYTDSVLESHIGTISDTIRKPPSNVHPTVTSIKSRASSCSPVLGHPRAQDVAGEARARSRSHTPDPPKNLEPTTFGKGSKGESRRRSSQDLIADLEQCTITPPRTPIGSRSGSPSPSKPLVKRVLSSNPSPISMVVPPAPSSPLTNVGIPQAATSPITNVGIPQAAASPLANLISTPRHKYFITPGSDSQCDSLPRAYITLELHLQPLPPSTASKESMEIHQQHCMLAEEYLRVQTEIALLKQRGDQLRLDLVKDEREKMRGDRLTLEYQQLVAENTSLQKWYDKMKKDLARVRENQHKTRT</sequence>
<dbReference type="InterPro" id="IPR001245">
    <property type="entry name" value="Ser-Thr/Tyr_kinase_cat_dom"/>
</dbReference>
<keyword evidence="22" id="KW-0472">Membrane</keyword>
<dbReference type="InterPro" id="IPR000719">
    <property type="entry name" value="Prot_kinase_dom"/>
</dbReference>
<keyword evidence="13" id="KW-0053">Apoptosis</keyword>
<accession>H2Y4J4</accession>
<feature type="compositionally biased region" description="Basic and acidic residues" evidence="27">
    <location>
        <begin position="384"/>
        <end position="393"/>
    </location>
</feature>
<dbReference type="GO" id="GO:0043410">
    <property type="term" value="P:positive regulation of MAPK cascade"/>
    <property type="evidence" value="ECO:0007669"/>
    <property type="project" value="UniProtKB-ARBA"/>
</dbReference>
<dbReference type="InParanoid" id="H2Y4J4"/>
<dbReference type="OMA" id="LKVYGLY"/>
<keyword evidence="20" id="KW-0805">Transcription regulation</keyword>
<dbReference type="FunFam" id="3.30.200.20:FF:000152">
    <property type="entry name" value="Mitogen-activated protein kinase kinase kinase 7"/>
    <property type="match status" value="1"/>
</dbReference>
<keyword evidence="16" id="KW-0418">Kinase</keyword>
<evidence type="ECO:0000256" key="10">
    <source>
        <dbReference type="ARBA" id="ARBA00022527"/>
    </source>
</evidence>
<dbReference type="GO" id="GO:0006955">
    <property type="term" value="P:immune response"/>
    <property type="evidence" value="ECO:0007669"/>
    <property type="project" value="TreeGrafter"/>
</dbReference>
<evidence type="ECO:0000256" key="20">
    <source>
        <dbReference type="ARBA" id="ARBA00023015"/>
    </source>
</evidence>
<keyword evidence="14" id="KW-0479">Metal-binding</keyword>
<comment type="catalytic activity">
    <reaction evidence="25">
        <text>L-seryl-[protein] + ATP = O-phospho-L-seryl-[protein] + ADP + H(+)</text>
        <dbReference type="Rhea" id="RHEA:17989"/>
        <dbReference type="Rhea" id="RHEA-COMP:9863"/>
        <dbReference type="Rhea" id="RHEA-COMP:11604"/>
        <dbReference type="ChEBI" id="CHEBI:15378"/>
        <dbReference type="ChEBI" id="CHEBI:29999"/>
        <dbReference type="ChEBI" id="CHEBI:30616"/>
        <dbReference type="ChEBI" id="CHEBI:83421"/>
        <dbReference type="ChEBI" id="CHEBI:456216"/>
        <dbReference type="EC" id="2.7.11.25"/>
    </reaction>
</comment>
<evidence type="ECO:0000256" key="18">
    <source>
        <dbReference type="ARBA" id="ARBA00022842"/>
    </source>
</evidence>
<dbReference type="GO" id="GO:0007254">
    <property type="term" value="P:JNK cascade"/>
    <property type="evidence" value="ECO:0007669"/>
    <property type="project" value="TreeGrafter"/>
</dbReference>
<dbReference type="InterPro" id="IPR011009">
    <property type="entry name" value="Kinase-like_dom_sf"/>
</dbReference>
<keyword evidence="18" id="KW-0460">Magnesium</keyword>
<evidence type="ECO:0000256" key="19">
    <source>
        <dbReference type="ARBA" id="ARBA00022843"/>
    </source>
</evidence>
<feature type="compositionally biased region" description="Low complexity" evidence="27">
    <location>
        <begin position="411"/>
        <end position="420"/>
    </location>
</feature>
<dbReference type="EC" id="2.7.11.25" evidence="5"/>
<evidence type="ECO:0000256" key="21">
    <source>
        <dbReference type="ARBA" id="ARBA00023016"/>
    </source>
</evidence>
<keyword evidence="8" id="KW-0963">Cytoplasm</keyword>
<dbReference type="GO" id="GO:0009893">
    <property type="term" value="P:positive regulation of metabolic process"/>
    <property type="evidence" value="ECO:0007669"/>
    <property type="project" value="UniProtKB-ARBA"/>
</dbReference>
<comment type="subcellular location">
    <subcellularLocation>
        <location evidence="2">Cell membrane</location>
        <topology evidence="2">Peripheral membrane protein</topology>
        <orientation evidence="2">Cytoplasmic side</orientation>
    </subcellularLocation>
    <subcellularLocation>
        <location evidence="3">Cytoplasm</location>
    </subcellularLocation>
</comment>
<name>H2Y4J4_CIOSA</name>
<evidence type="ECO:0000256" key="14">
    <source>
        <dbReference type="ARBA" id="ARBA00022723"/>
    </source>
</evidence>
<dbReference type="PRINTS" id="PR00109">
    <property type="entry name" value="TYRKINASE"/>
</dbReference>
<dbReference type="GO" id="GO:0005886">
    <property type="term" value="C:plasma membrane"/>
    <property type="evidence" value="ECO:0007669"/>
    <property type="project" value="UniProtKB-SubCell"/>
</dbReference>
<evidence type="ECO:0000256" key="25">
    <source>
        <dbReference type="ARBA" id="ARBA00048329"/>
    </source>
</evidence>
<keyword evidence="7" id="KW-1003">Cell membrane</keyword>
<keyword evidence="30" id="KW-1185">Reference proteome</keyword>
<dbReference type="eggNOG" id="KOG0192">
    <property type="taxonomic scope" value="Eukaryota"/>
</dbReference>
<proteinExistence type="inferred from homology"/>
<organism evidence="29 30">
    <name type="scientific">Ciona savignyi</name>
    <name type="common">Pacific transparent sea squirt</name>
    <dbReference type="NCBI Taxonomy" id="51511"/>
    <lineage>
        <taxon>Eukaryota</taxon>
        <taxon>Metazoa</taxon>
        <taxon>Chordata</taxon>
        <taxon>Tunicata</taxon>
        <taxon>Ascidiacea</taxon>
        <taxon>Phlebobranchia</taxon>
        <taxon>Cionidae</taxon>
        <taxon>Ciona</taxon>
    </lineage>
</organism>
<dbReference type="Gene3D" id="1.10.510.10">
    <property type="entry name" value="Transferase(Phosphotransferase) domain 1"/>
    <property type="match status" value="1"/>
</dbReference>
<evidence type="ECO:0000256" key="24">
    <source>
        <dbReference type="ARBA" id="ARBA00047559"/>
    </source>
</evidence>
<keyword evidence="12" id="KW-0808">Transferase</keyword>
<reference evidence="30" key="1">
    <citation type="submission" date="2003-08" db="EMBL/GenBank/DDBJ databases">
        <authorList>
            <person name="Birren B."/>
            <person name="Nusbaum C."/>
            <person name="Abebe A."/>
            <person name="Abouelleil A."/>
            <person name="Adekoya E."/>
            <person name="Ait-zahra M."/>
            <person name="Allen N."/>
            <person name="Allen T."/>
            <person name="An P."/>
            <person name="Anderson M."/>
            <person name="Anderson S."/>
            <person name="Arachchi H."/>
            <person name="Armbruster J."/>
            <person name="Bachantsang P."/>
            <person name="Baldwin J."/>
            <person name="Barry A."/>
            <person name="Bayul T."/>
            <person name="Blitshsteyn B."/>
            <person name="Bloom T."/>
            <person name="Blye J."/>
            <person name="Boguslavskiy L."/>
            <person name="Borowsky M."/>
            <person name="Boukhgalter B."/>
            <person name="Brunache A."/>
            <person name="Butler J."/>
            <person name="Calixte N."/>
            <person name="Calvo S."/>
            <person name="Camarata J."/>
            <person name="Campo K."/>
            <person name="Chang J."/>
            <person name="Cheshatsang Y."/>
            <person name="Citroen M."/>
            <person name="Collymore A."/>
            <person name="Considine T."/>
            <person name="Cook A."/>
            <person name="Cooke P."/>
            <person name="Corum B."/>
            <person name="Cuomo C."/>
            <person name="David R."/>
            <person name="Dawoe T."/>
            <person name="Degray S."/>
            <person name="Dodge S."/>
            <person name="Dooley K."/>
            <person name="Dorje P."/>
            <person name="Dorjee K."/>
            <person name="Dorris L."/>
            <person name="Duffey N."/>
            <person name="Dupes A."/>
            <person name="Elkins T."/>
            <person name="Engels R."/>
            <person name="Erickson J."/>
            <person name="Farina A."/>
            <person name="Faro S."/>
            <person name="Ferreira P."/>
            <person name="Fischer H."/>
            <person name="Fitzgerald M."/>
            <person name="Foley K."/>
            <person name="Gage D."/>
            <person name="Galagan J."/>
            <person name="Gearin G."/>
            <person name="Gnerre S."/>
            <person name="Gnirke A."/>
            <person name="Goyette A."/>
            <person name="Graham J."/>
            <person name="Grandbois E."/>
            <person name="Gyaltsen K."/>
            <person name="Hafez N."/>
            <person name="Hagopian D."/>
            <person name="Hagos B."/>
            <person name="Hall J."/>
            <person name="Hatcher B."/>
            <person name="Heller A."/>
            <person name="Higgins H."/>
            <person name="Honan T."/>
            <person name="Horn A."/>
            <person name="Houde N."/>
            <person name="Hughes L."/>
            <person name="Hulme W."/>
            <person name="Husby E."/>
            <person name="Iliev I."/>
            <person name="Jaffe D."/>
            <person name="Jones C."/>
            <person name="Kamal M."/>
            <person name="Kamat A."/>
            <person name="Kamvysselis M."/>
            <person name="Karlsson E."/>
            <person name="Kells C."/>
            <person name="Kieu A."/>
            <person name="Kisner P."/>
            <person name="Kodira C."/>
            <person name="Kulbokas E."/>
            <person name="Labutti K."/>
            <person name="Lama D."/>
            <person name="Landers T."/>
            <person name="Leger J."/>
            <person name="Levine S."/>
            <person name="Lewis D."/>
            <person name="Lewis T."/>
            <person name="Lindblad-toh K."/>
            <person name="Liu X."/>
            <person name="Lokyitsang T."/>
            <person name="Lokyitsang Y."/>
            <person name="Lucien O."/>
            <person name="Lui A."/>
            <person name="Ma L.J."/>
            <person name="Mabbitt R."/>
            <person name="Macdonald J."/>
            <person name="Maclean C."/>
            <person name="Major J."/>
            <person name="Manning J."/>
            <person name="Marabella R."/>
            <person name="Maru K."/>
            <person name="Matthews C."/>
            <person name="Mauceli E."/>
            <person name="Mccarthy M."/>
            <person name="Mcdonough S."/>
            <person name="Mcghee T."/>
            <person name="Meldrim J."/>
            <person name="Meneus L."/>
            <person name="Mesirov J."/>
            <person name="Mihalev A."/>
            <person name="Mihova T."/>
            <person name="Mikkelsen T."/>
            <person name="Mlenga V."/>
            <person name="Moru K."/>
            <person name="Mozes J."/>
            <person name="Mulrain L."/>
            <person name="Munson G."/>
            <person name="Naylor J."/>
            <person name="Newes C."/>
            <person name="Nguyen C."/>
            <person name="Nguyen N."/>
            <person name="Nguyen T."/>
            <person name="Nicol R."/>
            <person name="Nielsen C."/>
            <person name="Nizzari M."/>
            <person name="Norbu C."/>
            <person name="Norbu N."/>
            <person name="O'donnell P."/>
            <person name="Okoawo O."/>
            <person name="O'leary S."/>
            <person name="Omotosho B."/>
            <person name="O'neill K."/>
            <person name="Osman S."/>
            <person name="Parker S."/>
            <person name="Perrin D."/>
            <person name="Phunkhang P."/>
            <person name="Piqani B."/>
            <person name="Purcell S."/>
            <person name="Rachupka T."/>
            <person name="Ramasamy U."/>
            <person name="Rameau R."/>
            <person name="Ray V."/>
            <person name="Raymond C."/>
            <person name="Retta R."/>
            <person name="Richardson S."/>
            <person name="Rise C."/>
            <person name="Rodriguez J."/>
            <person name="Rogers J."/>
            <person name="Rogov P."/>
            <person name="Rutman M."/>
            <person name="Schupbach R."/>
            <person name="Seaman C."/>
            <person name="Settipalli S."/>
            <person name="Sharpe T."/>
            <person name="Sheridan J."/>
            <person name="Sherpa N."/>
            <person name="Shi J."/>
            <person name="Smirnov S."/>
            <person name="Smith C."/>
            <person name="Sougnez C."/>
            <person name="Spencer B."/>
            <person name="Stalker J."/>
            <person name="Stange-thomann N."/>
            <person name="Stavropoulos S."/>
            <person name="Stetson K."/>
            <person name="Stone C."/>
            <person name="Stone S."/>
            <person name="Stubbs M."/>
            <person name="Talamas J."/>
            <person name="Tchuinga P."/>
            <person name="Tenzing P."/>
            <person name="Tesfaye S."/>
            <person name="Theodore J."/>
            <person name="Thoulutsang Y."/>
            <person name="Topham K."/>
            <person name="Towey S."/>
            <person name="Tsamla T."/>
            <person name="Tsomo N."/>
            <person name="Vallee D."/>
            <person name="Vassiliev H."/>
            <person name="Venkataraman V."/>
            <person name="Vinson J."/>
            <person name="Vo A."/>
            <person name="Wade C."/>
            <person name="Wang S."/>
            <person name="Wangchuk T."/>
            <person name="Wangdi T."/>
            <person name="Whittaker C."/>
            <person name="Wilkinson J."/>
            <person name="Wu Y."/>
            <person name="Wyman D."/>
            <person name="Yadav S."/>
            <person name="Yang S."/>
            <person name="Yang X."/>
            <person name="Yeager S."/>
            <person name="Yee E."/>
            <person name="Young G."/>
            <person name="Zainoun J."/>
            <person name="Zembeck L."/>
            <person name="Zimmer A."/>
            <person name="Zody M."/>
            <person name="Lander E."/>
        </authorList>
    </citation>
    <scope>NUCLEOTIDE SEQUENCE [LARGE SCALE GENOMIC DNA]</scope>
</reference>
<dbReference type="Gene3D" id="3.30.200.20">
    <property type="entry name" value="Phosphorylase Kinase, domain 1"/>
    <property type="match status" value="1"/>
</dbReference>
<dbReference type="PANTHER" id="PTHR46716">
    <property type="entry name" value="MITOGEN-ACTIVATED PROTEIN KINASE KINASE KINASE 7"/>
    <property type="match status" value="1"/>
</dbReference>
<evidence type="ECO:0000256" key="16">
    <source>
        <dbReference type="ARBA" id="ARBA00022777"/>
    </source>
</evidence>
<evidence type="ECO:0000256" key="13">
    <source>
        <dbReference type="ARBA" id="ARBA00022703"/>
    </source>
</evidence>
<keyword evidence="9" id="KW-1017">Isopeptide bond</keyword>
<dbReference type="GO" id="GO:0006915">
    <property type="term" value="P:apoptotic process"/>
    <property type="evidence" value="ECO:0007669"/>
    <property type="project" value="UniProtKB-KW"/>
</dbReference>
<dbReference type="PANTHER" id="PTHR46716:SF1">
    <property type="entry name" value="MITOGEN-ACTIVATED PROTEIN KINASE KINASE KINASE 7"/>
    <property type="match status" value="1"/>
</dbReference>
<evidence type="ECO:0000256" key="26">
    <source>
        <dbReference type="PROSITE-ProRule" id="PRU10141"/>
    </source>
</evidence>
<dbReference type="InterPro" id="IPR008271">
    <property type="entry name" value="Ser/Thr_kinase_AS"/>
</dbReference>
<keyword evidence="15 26" id="KW-0547">Nucleotide-binding</keyword>
<dbReference type="FunFam" id="1.10.510.10:FF:000143">
    <property type="entry name" value="Mitogen-activated protein kinase kinase kinase 7"/>
    <property type="match status" value="1"/>
</dbReference>
<evidence type="ECO:0000256" key="15">
    <source>
        <dbReference type="ARBA" id="ARBA00022741"/>
    </source>
</evidence>
<protein>
    <recommendedName>
        <fullName evidence="6">Mitogen-activated protein kinase kinase kinase 7</fullName>
        <ecNumber evidence="5">2.7.11.25</ecNumber>
    </recommendedName>
</protein>
<evidence type="ECO:0000256" key="17">
    <source>
        <dbReference type="ARBA" id="ARBA00022840"/>
    </source>
</evidence>